<proteinExistence type="inferred from homology"/>
<evidence type="ECO:0000256" key="4">
    <source>
        <dbReference type="RuleBase" id="RU003694"/>
    </source>
</evidence>
<dbReference type="InterPro" id="IPR016039">
    <property type="entry name" value="Thiolase-like"/>
</dbReference>
<dbReference type="SUPFAM" id="SSF53901">
    <property type="entry name" value="Thiolase-like"/>
    <property type="match status" value="2"/>
</dbReference>
<keyword evidence="3 4" id="KW-0808">Transferase</keyword>
<dbReference type="InterPro" id="IPR020841">
    <property type="entry name" value="PKS_Beta-ketoAc_synthase_dom"/>
</dbReference>
<evidence type="ECO:0000256" key="3">
    <source>
        <dbReference type="ARBA" id="ARBA00022679"/>
    </source>
</evidence>
<dbReference type="EMBL" id="CP077074">
    <property type="protein sequence ID" value="QXH37832.1"/>
    <property type="molecule type" value="Genomic_DNA"/>
</dbReference>
<evidence type="ECO:0000313" key="6">
    <source>
        <dbReference type="EMBL" id="QXH37832.1"/>
    </source>
</evidence>
<organism evidence="7 8">
    <name type="scientific">Pseudomonas sessilinigenes</name>
    <dbReference type="NCBI Taxonomy" id="658629"/>
    <lineage>
        <taxon>Bacteria</taxon>
        <taxon>Pseudomonadati</taxon>
        <taxon>Pseudomonadota</taxon>
        <taxon>Gammaproteobacteria</taxon>
        <taxon>Pseudomonadales</taxon>
        <taxon>Pseudomonadaceae</taxon>
        <taxon>Pseudomonas</taxon>
    </lineage>
</organism>
<dbReference type="CDD" id="cd00834">
    <property type="entry name" value="KAS_I_II"/>
    <property type="match status" value="1"/>
</dbReference>
<evidence type="ECO:0000313" key="8">
    <source>
        <dbReference type="Proteomes" id="UP000693952"/>
    </source>
</evidence>
<evidence type="ECO:0000259" key="5">
    <source>
        <dbReference type="PROSITE" id="PS52004"/>
    </source>
</evidence>
<evidence type="ECO:0000256" key="1">
    <source>
        <dbReference type="ARBA" id="ARBA00005194"/>
    </source>
</evidence>
<protein>
    <recommendedName>
        <fullName evidence="5">Ketosynthase family 3 (KS3) domain-containing protein</fullName>
    </recommendedName>
</protein>
<dbReference type="NCBIfam" id="NF005490">
    <property type="entry name" value="PRK07103.1"/>
    <property type="match status" value="1"/>
</dbReference>
<keyword evidence="8" id="KW-1185">Reference proteome</keyword>
<dbReference type="RefSeq" id="WP_124346866.1">
    <property type="nucleotide sequence ID" value="NZ_CP027706.1"/>
</dbReference>
<dbReference type="Proteomes" id="UP000693952">
    <property type="component" value="Chromosome"/>
</dbReference>
<evidence type="ECO:0000256" key="2">
    <source>
        <dbReference type="ARBA" id="ARBA00008467"/>
    </source>
</evidence>
<dbReference type="Pfam" id="PF02801">
    <property type="entry name" value="Ketoacyl-synt_C"/>
    <property type="match status" value="1"/>
</dbReference>
<dbReference type="Pfam" id="PF00109">
    <property type="entry name" value="ketoacyl-synt"/>
    <property type="match status" value="1"/>
</dbReference>
<dbReference type="InterPro" id="IPR014030">
    <property type="entry name" value="Ketoacyl_synth_N"/>
</dbReference>
<dbReference type="PANTHER" id="PTHR11712">
    <property type="entry name" value="POLYKETIDE SYNTHASE-RELATED"/>
    <property type="match status" value="1"/>
</dbReference>
<reference evidence="7" key="1">
    <citation type="submission" date="2021-06" db="EMBL/GenBank/DDBJ databases">
        <title>Updating the genus Pseudomonas: Description of 43 new species and partition of the Pseudomonas putida group.</title>
        <authorList>
            <person name="Girard L."/>
            <person name="Lood C."/>
            <person name="Vandamme P."/>
            <person name="Rokni-Zadeh H."/>
            <person name="van Noort V."/>
            <person name="Hofte M."/>
            <person name="Lavigne R."/>
            <person name="De Mot R."/>
        </authorList>
    </citation>
    <scope>NUCLEOTIDE SEQUENCE</scope>
    <source>
        <strain evidence="7">CMR12a</strain>
    </source>
</reference>
<comment type="similarity">
    <text evidence="2 4">Belongs to the thiolase-like superfamily. Beta-ketoacyl-ACP synthases family.</text>
</comment>
<evidence type="ECO:0000313" key="7">
    <source>
        <dbReference type="EMBL" id="QXH39462.1"/>
    </source>
</evidence>
<gene>
    <name evidence="6" type="ORF">KSS89_16180</name>
    <name evidence="7" type="ORF">KSS89_25065</name>
</gene>
<accession>A0ABX8MLF1</accession>
<name>A0ABX8MLF1_9PSED</name>
<dbReference type="Gene3D" id="3.40.47.10">
    <property type="match status" value="1"/>
</dbReference>
<dbReference type="InterPro" id="IPR000794">
    <property type="entry name" value="Beta-ketoacyl_synthase"/>
</dbReference>
<dbReference type="SMART" id="SM00825">
    <property type="entry name" value="PKS_KS"/>
    <property type="match status" value="1"/>
</dbReference>
<dbReference type="EMBL" id="CP077074">
    <property type="protein sequence ID" value="QXH39462.1"/>
    <property type="molecule type" value="Genomic_DNA"/>
</dbReference>
<dbReference type="PROSITE" id="PS52004">
    <property type="entry name" value="KS3_2"/>
    <property type="match status" value="1"/>
</dbReference>
<dbReference type="PANTHER" id="PTHR11712:SF336">
    <property type="entry name" value="3-OXOACYL-[ACYL-CARRIER-PROTEIN] SYNTHASE, MITOCHONDRIAL"/>
    <property type="match status" value="1"/>
</dbReference>
<comment type="pathway">
    <text evidence="1">Lipid metabolism; fatty acid biosynthesis.</text>
</comment>
<dbReference type="InterPro" id="IPR014031">
    <property type="entry name" value="Ketoacyl_synth_C"/>
</dbReference>
<feature type="domain" description="Ketosynthase family 3 (KS3)" evidence="5">
    <location>
        <begin position="6"/>
        <end position="407"/>
    </location>
</feature>
<sequence>MLATRPLPVAITGVGIVSAIGQGREAFTRALLAGDAAFGVLQRPGRQGQSRFLGAELGPLQLPPERSPRLFRQLSLTAEAALVALHEAWQDARLEDVDPQRVGLVVGGCNLQQRELAQLHERYTGREAFVRPGHGVEFMDSDLCGLCTQQFGIQGMACTVGGASASGQVAVIQALQAVQSGQVDVAIALGALMDLSHWECQALRSLGAMGSERYADAPMQAARPFDRDRDGFIYGECCGAVVVERLANPARSTVRPYAQLSGWGWTMDANRNPDPSREGEMRAIAQALERAGLAPGQIDYVNPHGTGSPLGDVVELAALRDSGLGHVRLNTSKSLLGHGLTAAGTVEVIATLVQMCEGRLHPSRNLDTPIDPSFDWIRDAARPHSIEHALTLSMGFGGINTALCLTRHER</sequence>